<dbReference type="InterPro" id="IPR013708">
    <property type="entry name" value="Shikimate_DH-bd_N"/>
</dbReference>
<dbReference type="GO" id="GO:0008652">
    <property type="term" value="P:amino acid biosynthetic process"/>
    <property type="evidence" value="ECO:0007669"/>
    <property type="project" value="UniProtKB-KW"/>
</dbReference>
<keyword evidence="5 8" id="KW-0560">Oxidoreductase</keyword>
<evidence type="ECO:0000256" key="5">
    <source>
        <dbReference type="ARBA" id="ARBA00023002"/>
    </source>
</evidence>
<proteinExistence type="inferred from homology"/>
<comment type="subunit">
    <text evidence="8">Homodimer.</text>
</comment>
<feature type="binding site" evidence="8">
    <location>
        <position position="225"/>
    </location>
    <ligand>
        <name>NADP(+)</name>
        <dbReference type="ChEBI" id="CHEBI:58349"/>
    </ligand>
</feature>
<organism evidence="10 11">
    <name type="scientific">Campylobacter lari</name>
    <dbReference type="NCBI Taxonomy" id="201"/>
    <lineage>
        <taxon>Bacteria</taxon>
        <taxon>Pseudomonadati</taxon>
        <taxon>Campylobacterota</taxon>
        <taxon>Epsilonproteobacteria</taxon>
        <taxon>Campylobacterales</taxon>
        <taxon>Campylobacteraceae</taxon>
        <taxon>Campylobacter</taxon>
    </lineage>
</organism>
<dbReference type="PANTHER" id="PTHR21089">
    <property type="entry name" value="SHIKIMATE DEHYDROGENASE"/>
    <property type="match status" value="1"/>
</dbReference>
<feature type="domain" description="Shikimate dehydrogenase substrate binding N-terminal" evidence="9">
    <location>
        <begin position="6"/>
        <end position="84"/>
    </location>
</feature>
<dbReference type="RefSeq" id="WP_070256375.1">
    <property type="nucleotide sequence ID" value="NZ_AP028378.1"/>
</dbReference>
<feature type="binding site" evidence="8">
    <location>
        <position position="205"/>
    </location>
    <ligand>
        <name>shikimate</name>
        <dbReference type="ChEBI" id="CHEBI:36208"/>
    </ligand>
</feature>
<dbReference type="HAMAP" id="MF_00222">
    <property type="entry name" value="Shikimate_DH_AroE"/>
    <property type="match status" value="1"/>
</dbReference>
<feature type="binding site" evidence="8">
    <location>
        <position position="82"/>
    </location>
    <ligand>
        <name>shikimate</name>
        <dbReference type="ChEBI" id="CHEBI:36208"/>
    </ligand>
</feature>
<keyword evidence="4 8" id="KW-0521">NADP</keyword>
<dbReference type="NCBIfam" id="TIGR00507">
    <property type="entry name" value="aroE"/>
    <property type="match status" value="1"/>
</dbReference>
<feature type="binding site" evidence="8">
    <location>
        <begin position="14"/>
        <end position="16"/>
    </location>
    <ligand>
        <name>shikimate</name>
        <dbReference type="ChEBI" id="CHEBI:36208"/>
    </ligand>
</feature>
<dbReference type="NCBIfam" id="NF001316">
    <property type="entry name" value="PRK00258.2-5"/>
    <property type="match status" value="1"/>
</dbReference>
<dbReference type="AlphaFoldDB" id="A0A5L4HGI5"/>
<dbReference type="InterPro" id="IPR011342">
    <property type="entry name" value="Shikimate_DH"/>
</dbReference>
<dbReference type="EC" id="1.1.1.25" evidence="2 8"/>
<evidence type="ECO:0000256" key="7">
    <source>
        <dbReference type="ARBA" id="ARBA00049442"/>
    </source>
</evidence>
<dbReference type="Gene3D" id="3.40.50.720">
    <property type="entry name" value="NAD(P)-binding Rossmann-like Domain"/>
    <property type="match status" value="1"/>
</dbReference>
<dbReference type="Proteomes" id="UP000405656">
    <property type="component" value="Unassembled WGS sequence"/>
</dbReference>
<keyword evidence="3 8" id="KW-0028">Amino-acid biosynthesis</keyword>
<evidence type="ECO:0000256" key="1">
    <source>
        <dbReference type="ARBA" id="ARBA00004871"/>
    </source>
</evidence>
<dbReference type="InterPro" id="IPR046346">
    <property type="entry name" value="Aminoacid_DH-like_N_sf"/>
</dbReference>
<evidence type="ECO:0000256" key="6">
    <source>
        <dbReference type="ARBA" id="ARBA00023141"/>
    </source>
</evidence>
<feature type="binding site" evidence="8">
    <location>
        <position position="57"/>
    </location>
    <ligand>
        <name>shikimate</name>
        <dbReference type="ChEBI" id="CHEBI:36208"/>
    </ligand>
</feature>
<feature type="active site" description="Proton acceptor" evidence="8">
    <location>
        <position position="61"/>
    </location>
</feature>
<dbReference type="Pfam" id="PF08501">
    <property type="entry name" value="Shikimate_dh_N"/>
    <property type="match status" value="1"/>
</dbReference>
<feature type="binding site" evidence="8">
    <location>
        <position position="73"/>
    </location>
    <ligand>
        <name>NADP(+)</name>
        <dbReference type="ChEBI" id="CHEBI:58349"/>
    </ligand>
</feature>
<dbReference type="SUPFAM" id="SSF53223">
    <property type="entry name" value="Aminoacid dehydrogenase-like, N-terminal domain"/>
    <property type="match status" value="1"/>
</dbReference>
<feature type="binding site" evidence="8">
    <location>
        <position position="203"/>
    </location>
    <ligand>
        <name>NADP(+)</name>
        <dbReference type="ChEBI" id="CHEBI:58349"/>
    </ligand>
</feature>
<gene>
    <name evidence="8" type="primary">aroE</name>
    <name evidence="10" type="ORF">YZ36_06755</name>
</gene>
<feature type="binding site" evidence="8">
    <location>
        <position position="97"/>
    </location>
    <ligand>
        <name>shikimate</name>
        <dbReference type="ChEBI" id="CHEBI:36208"/>
    </ligand>
</feature>
<dbReference type="EMBL" id="AACCWZ010000010">
    <property type="protein sequence ID" value="EAK0451668.1"/>
    <property type="molecule type" value="Genomic_DNA"/>
</dbReference>
<name>A0A5L4HGI5_CAMLA</name>
<dbReference type="GO" id="GO:0009423">
    <property type="term" value="P:chorismate biosynthetic process"/>
    <property type="evidence" value="ECO:0007669"/>
    <property type="project" value="UniProtKB-UniRule"/>
</dbReference>
<sequence length="261" mass="29513">MKTFAVIGDPIMHSKSPRMHNNALQALKEDAVYTRYHLKDKTKLKEVVQKLDGVNITIPFKEVACEIADFKDESVMRIGSANTLLNKDNKIYAYNTDYLGFLKAIEDFSFVKSALVLGAGGTAKALAYALKSINIEVTVANRSSVRFENLTSYPCFLYNQLDLSKKFDLIINTTSAGLNDEKLPCQEEILKSIFQHAKYAFDVIYGKNTPFLKLARENGLKIKDGTQMLLWQGVFALELFLECQKKEEIFKAMEMALKLPQ</sequence>
<protein>
    <recommendedName>
        <fullName evidence="2 8">Shikimate dehydrogenase (NADP(+))</fullName>
        <shortName evidence="8">SDH</shortName>
        <ecNumber evidence="2 8">1.1.1.25</ecNumber>
    </recommendedName>
</protein>
<comment type="similarity">
    <text evidence="8">Belongs to the shikimate dehydrogenase family.</text>
</comment>
<dbReference type="GO" id="GO:0005829">
    <property type="term" value="C:cytosol"/>
    <property type="evidence" value="ECO:0007669"/>
    <property type="project" value="TreeGrafter"/>
</dbReference>
<dbReference type="PANTHER" id="PTHR21089:SF1">
    <property type="entry name" value="BIFUNCTIONAL 3-DEHYDROQUINATE DEHYDRATASE_SHIKIMATE DEHYDROGENASE, CHLOROPLASTIC"/>
    <property type="match status" value="1"/>
</dbReference>
<dbReference type="GO" id="GO:0009073">
    <property type="term" value="P:aromatic amino acid family biosynthetic process"/>
    <property type="evidence" value="ECO:0007669"/>
    <property type="project" value="UniProtKB-KW"/>
</dbReference>
<dbReference type="GO" id="GO:0019632">
    <property type="term" value="P:shikimate metabolic process"/>
    <property type="evidence" value="ECO:0007669"/>
    <property type="project" value="InterPro"/>
</dbReference>
<comment type="catalytic activity">
    <reaction evidence="7 8">
        <text>shikimate + NADP(+) = 3-dehydroshikimate + NADPH + H(+)</text>
        <dbReference type="Rhea" id="RHEA:17737"/>
        <dbReference type="ChEBI" id="CHEBI:15378"/>
        <dbReference type="ChEBI" id="CHEBI:16630"/>
        <dbReference type="ChEBI" id="CHEBI:36208"/>
        <dbReference type="ChEBI" id="CHEBI:57783"/>
        <dbReference type="ChEBI" id="CHEBI:58349"/>
        <dbReference type="EC" id="1.1.1.25"/>
    </reaction>
</comment>
<evidence type="ECO:0000313" key="10">
    <source>
        <dbReference type="EMBL" id="EAK0451668.1"/>
    </source>
</evidence>
<evidence type="ECO:0000259" key="9">
    <source>
        <dbReference type="Pfam" id="PF08501"/>
    </source>
</evidence>
<dbReference type="GO" id="GO:0004764">
    <property type="term" value="F:shikimate 3-dehydrogenase (NADP+) activity"/>
    <property type="evidence" value="ECO:0007669"/>
    <property type="project" value="UniProtKB-UniRule"/>
</dbReference>
<dbReference type="InterPro" id="IPR022893">
    <property type="entry name" value="Shikimate_DH_fam"/>
</dbReference>
<evidence type="ECO:0000256" key="2">
    <source>
        <dbReference type="ARBA" id="ARBA00012962"/>
    </source>
</evidence>
<dbReference type="GO" id="GO:0050661">
    <property type="term" value="F:NADP binding"/>
    <property type="evidence" value="ECO:0007669"/>
    <property type="project" value="InterPro"/>
</dbReference>
<comment type="caution">
    <text evidence="8">Lacks conserved residue(s) required for the propagation of feature annotation.</text>
</comment>
<evidence type="ECO:0000256" key="8">
    <source>
        <dbReference type="HAMAP-Rule" id="MF_00222"/>
    </source>
</evidence>
<evidence type="ECO:0000256" key="3">
    <source>
        <dbReference type="ARBA" id="ARBA00022605"/>
    </source>
</evidence>
<accession>A0A5L4HGI5</accession>
<comment type="caution">
    <text evidence="10">The sequence shown here is derived from an EMBL/GenBank/DDBJ whole genome shotgun (WGS) entry which is preliminary data.</text>
</comment>
<comment type="function">
    <text evidence="8">Involved in the biosynthesis of the chorismate, which leads to the biosynthesis of aromatic amino acids. Catalyzes the reversible NADPH linked reduction of 3-dehydroshikimate (DHSA) to yield shikimate (SA).</text>
</comment>
<dbReference type="Gene3D" id="3.40.50.10860">
    <property type="entry name" value="Leucine Dehydrogenase, chain A, domain 1"/>
    <property type="match status" value="1"/>
</dbReference>
<dbReference type="InterPro" id="IPR036291">
    <property type="entry name" value="NAD(P)-bd_dom_sf"/>
</dbReference>
<dbReference type="CDD" id="cd01065">
    <property type="entry name" value="NAD_bind_Shikimate_DH"/>
    <property type="match status" value="1"/>
</dbReference>
<feature type="binding site" evidence="8">
    <location>
        <position position="232"/>
    </location>
    <ligand>
        <name>shikimate</name>
        <dbReference type="ChEBI" id="CHEBI:36208"/>
    </ligand>
</feature>
<reference evidence="10 11" key="1">
    <citation type="submission" date="2018-05" db="EMBL/GenBank/DDBJ databases">
        <authorList>
            <consortium name="PulseNet: The National Subtyping Network for Foodborne Disease Surveillance"/>
            <person name="Tarr C.L."/>
            <person name="Trees E."/>
            <person name="Katz L.S."/>
            <person name="Carleton-Romer H.A."/>
            <person name="Stroika S."/>
            <person name="Kucerova Z."/>
            <person name="Roache K.F."/>
            <person name="Sabol A.L."/>
            <person name="Besser J."/>
            <person name="Gerner-Smidt P."/>
        </authorList>
    </citation>
    <scope>NUCLEOTIDE SEQUENCE [LARGE SCALE GENOMIC DNA]</scope>
    <source>
        <strain evidence="10 11">20110455</strain>
    </source>
</reference>
<keyword evidence="6 8" id="KW-0057">Aromatic amino acid biosynthesis</keyword>
<dbReference type="UniPathway" id="UPA00053">
    <property type="reaction ID" value="UER00087"/>
</dbReference>
<dbReference type="SUPFAM" id="SSF51735">
    <property type="entry name" value="NAD(P)-binding Rossmann-fold domains"/>
    <property type="match status" value="1"/>
</dbReference>
<comment type="pathway">
    <text evidence="1 8">Metabolic intermediate biosynthesis; chorismate biosynthesis; chorismate from D-erythrose 4-phosphate and phosphoenolpyruvate: step 4/7.</text>
</comment>
<evidence type="ECO:0000256" key="4">
    <source>
        <dbReference type="ARBA" id="ARBA00022857"/>
    </source>
</evidence>
<evidence type="ECO:0000313" key="11">
    <source>
        <dbReference type="Proteomes" id="UP000405656"/>
    </source>
</evidence>